<dbReference type="Proteomes" id="UP000254869">
    <property type="component" value="Unassembled WGS sequence"/>
</dbReference>
<accession>A0A370IDU1</accession>
<reference evidence="1 2" key="1">
    <citation type="submission" date="2018-07" db="EMBL/GenBank/DDBJ databases">
        <title>Genomic Encyclopedia of Type Strains, Phase IV (KMG-IV): sequencing the most valuable type-strain genomes for metagenomic binning, comparative biology and taxonomic classification.</title>
        <authorList>
            <person name="Goeker M."/>
        </authorList>
    </citation>
    <scope>NUCLEOTIDE SEQUENCE [LARGE SCALE GENOMIC DNA]</scope>
    <source>
        <strain evidence="1 2">DSM 44290</strain>
    </source>
</reference>
<evidence type="ECO:0000313" key="1">
    <source>
        <dbReference type="EMBL" id="RDI68872.1"/>
    </source>
</evidence>
<proteinExistence type="predicted"/>
<gene>
    <name evidence="1" type="ORF">DFR76_101408</name>
</gene>
<keyword evidence="2" id="KW-1185">Reference proteome</keyword>
<organism evidence="1 2">
    <name type="scientific">Nocardia pseudobrasiliensis</name>
    <dbReference type="NCBI Taxonomy" id="45979"/>
    <lineage>
        <taxon>Bacteria</taxon>
        <taxon>Bacillati</taxon>
        <taxon>Actinomycetota</taxon>
        <taxon>Actinomycetes</taxon>
        <taxon>Mycobacteriales</taxon>
        <taxon>Nocardiaceae</taxon>
        <taxon>Nocardia</taxon>
    </lineage>
</organism>
<sequence length="318" mass="35188">MTTPLLHGDKLTCFTAALAGALTARGDERWWRPLLSEGPYLAVAPAEGELLRFEHHPAPPLPSLGLRVAGSDDWDTAYAALADQISRSGAVVLLADYFNLPWQRAHGRLHGTHWLAVVDHGDGWVIEDPLDFATDLGQQPGSRIQIPDPVELRSWATALGEHHLPSTLREQAMAGERDIARAHTYRWLETDPDPLLTPAPEGRLVGKDALLALAARYRFASAPADFAQNDDLWQALRQRETLLWAARHDPEALDEAGRAHWERAVARWQALTPLLLHARMRAEHGGTVNTGLIAETLTELADFEDEHLAYGARRTKGD</sequence>
<dbReference type="STRING" id="1210086.GCA_001613105_00261"/>
<evidence type="ECO:0000313" key="2">
    <source>
        <dbReference type="Proteomes" id="UP000254869"/>
    </source>
</evidence>
<comment type="caution">
    <text evidence="1">The sequence shown here is derived from an EMBL/GenBank/DDBJ whole genome shotgun (WGS) entry which is preliminary data.</text>
</comment>
<evidence type="ECO:0008006" key="3">
    <source>
        <dbReference type="Google" id="ProtNLM"/>
    </source>
</evidence>
<protein>
    <recommendedName>
        <fullName evidence="3">Butirosin biosynthesis protein H-like</fullName>
    </recommendedName>
</protein>
<name>A0A370IDU1_9NOCA</name>
<dbReference type="RefSeq" id="WP_067990586.1">
    <property type="nucleotide sequence ID" value="NZ_QQBC01000001.1"/>
</dbReference>
<dbReference type="EMBL" id="QQBC01000001">
    <property type="protein sequence ID" value="RDI68872.1"/>
    <property type="molecule type" value="Genomic_DNA"/>
</dbReference>
<dbReference type="AlphaFoldDB" id="A0A370IDU1"/>